<keyword evidence="2" id="KW-1185">Reference proteome</keyword>
<dbReference type="InterPro" id="IPR029044">
    <property type="entry name" value="Nucleotide-diphossugar_trans"/>
</dbReference>
<name>V2VJC9_9GAMM</name>
<sequence>MPDKKIALVVVVYGKTLEQSLTIKDLVNFKYSLDYLLIVNNGPNYIIDDEMIKKLHQIHHRVDLKNELQNKPLSWIYNDFIQDYDADYYVLFDDDTEINEHYQDVLFNLKDIDVELPKIRSIIDREIYYPRIDGKILVEKQKNITSENIFSIGSGLIISKNIKYFFEKKQKEVFDSHYAFYGVDTAFFRNLNACSKKGDIFLISSTSYLNHSLSISEKEMPYWREKEYLYDNILTMKHYSKNAFKRNTKFIKLVAKKLIKFKFKEALLIIRTFLKGKHPRCE</sequence>
<evidence type="ECO:0008006" key="3">
    <source>
        <dbReference type="Google" id="ProtNLM"/>
    </source>
</evidence>
<dbReference type="AlphaFoldDB" id="V2VJC9"/>
<protein>
    <recommendedName>
        <fullName evidence="3">Glycosyltransferase 2-like domain-containing protein</fullName>
    </recommendedName>
</protein>
<organism evidence="1 2">
    <name type="scientific">Acinetobacter brisouii CIP 110357</name>
    <dbReference type="NCBI Taxonomy" id="1341683"/>
    <lineage>
        <taxon>Bacteria</taxon>
        <taxon>Pseudomonadati</taxon>
        <taxon>Pseudomonadota</taxon>
        <taxon>Gammaproteobacteria</taxon>
        <taxon>Moraxellales</taxon>
        <taxon>Moraxellaceae</taxon>
        <taxon>Acinetobacter</taxon>
    </lineage>
</organism>
<accession>V2VJC9</accession>
<proteinExistence type="predicted"/>
<evidence type="ECO:0000313" key="1">
    <source>
        <dbReference type="EMBL" id="ESK47664.1"/>
    </source>
</evidence>
<comment type="caution">
    <text evidence="1">The sequence shown here is derived from an EMBL/GenBank/DDBJ whole genome shotgun (WGS) entry which is preliminary data.</text>
</comment>
<dbReference type="OrthoDB" id="5829996at2"/>
<dbReference type="Proteomes" id="UP000018418">
    <property type="component" value="Unassembled WGS sequence"/>
</dbReference>
<gene>
    <name evidence="1" type="ORF">P255_02938</name>
</gene>
<dbReference type="RefSeq" id="WP_004902131.1">
    <property type="nucleotide sequence ID" value="NZ_BBTI01000006.1"/>
</dbReference>
<dbReference type="HOGENOM" id="CLU_081282_0_0_6"/>
<dbReference type="PATRIC" id="fig|1341683.3.peg.2899"/>
<dbReference type="SUPFAM" id="SSF53448">
    <property type="entry name" value="Nucleotide-diphospho-sugar transferases"/>
    <property type="match status" value="1"/>
</dbReference>
<reference evidence="1 2" key="1">
    <citation type="submission" date="2013-10" db="EMBL/GenBank/DDBJ databases">
        <title>The Genome Sequence of Acinetobacter brisouii CIP 110357.</title>
        <authorList>
            <consortium name="The Broad Institute Genomics Platform"/>
            <consortium name="The Broad Institute Genome Sequencing Center for Infectious Disease"/>
            <person name="Cerqueira G."/>
            <person name="Feldgarden M."/>
            <person name="Courvalin P."/>
            <person name="Grillot-Courvalin C."/>
            <person name="Clermont D."/>
            <person name="Rocha E."/>
            <person name="Yoon E.-J."/>
            <person name="Nemec A."/>
            <person name="Young S.K."/>
            <person name="Zeng Q."/>
            <person name="Gargeya S."/>
            <person name="Fitzgerald M."/>
            <person name="Abouelleil A."/>
            <person name="Alvarado L."/>
            <person name="Berlin A.M."/>
            <person name="Chapman S.B."/>
            <person name="Gainer-Dewar J."/>
            <person name="Goldberg J."/>
            <person name="Gnerre S."/>
            <person name="Griggs A."/>
            <person name="Gujja S."/>
            <person name="Hansen M."/>
            <person name="Howarth C."/>
            <person name="Imamovic A."/>
            <person name="Ireland A."/>
            <person name="Larimer J."/>
            <person name="McCowan C."/>
            <person name="Murphy C."/>
            <person name="Pearson M."/>
            <person name="Poon T.W."/>
            <person name="Priest M."/>
            <person name="Roberts A."/>
            <person name="Saif S."/>
            <person name="Shea T."/>
            <person name="Sykes S."/>
            <person name="Wortman J."/>
            <person name="Nusbaum C."/>
            <person name="Birren B."/>
        </authorList>
    </citation>
    <scope>NUCLEOTIDE SEQUENCE [LARGE SCALE GENOMIC DNA]</scope>
    <source>
        <strain evidence="1 2">CIP 110357</strain>
    </source>
</reference>
<dbReference type="EMBL" id="AYEU01000014">
    <property type="protein sequence ID" value="ESK47664.1"/>
    <property type="molecule type" value="Genomic_DNA"/>
</dbReference>
<evidence type="ECO:0000313" key="2">
    <source>
        <dbReference type="Proteomes" id="UP000018418"/>
    </source>
</evidence>